<evidence type="ECO:0000256" key="4">
    <source>
        <dbReference type="ARBA" id="ARBA00022801"/>
    </source>
</evidence>
<keyword evidence="2" id="KW-0645">Protease</keyword>
<dbReference type="InterPro" id="IPR036264">
    <property type="entry name" value="Bact_exopeptidase_dim_dom"/>
</dbReference>
<dbReference type="PANTHER" id="PTHR45962">
    <property type="entry name" value="N-FATTY-ACYL-AMINO ACID SYNTHASE/HYDROLASE PM20D1"/>
    <property type="match status" value="1"/>
</dbReference>
<proteinExistence type="inferred from homology"/>
<dbReference type="RefSeq" id="WP_179463276.1">
    <property type="nucleotide sequence ID" value="NZ_JACBZX010000001.1"/>
</dbReference>
<dbReference type="Gene3D" id="3.30.70.360">
    <property type="match status" value="1"/>
</dbReference>
<sequence>MTTTSPPDPLGALQELLRLPTVATADPAGTDPAPFEEAHRLLRERFPLVHARGEVETVAPHGLLVRIPADPASPTADADPVVLMAHLDIVPVGDESLWTHPPLAGEVVDGTIWGRGTLDDKGQLVAAITAVELLLAERPGPARDVWLSFGSTEEVMGDGAPAAVRRLRELGVTPWFVLDEGGAVADDAFPGVTQPLGVLGVSEKGLLSVIVTASGRGGHASTPAKGGPVARLSAALGRLERRPFPAHLSPAAIEMLRRLAPYLPRALRPLAARAERAAPALARVMTAAGPEAAALARTTVAVTTLAASPAINVIPTSARAGLNLRIAVGESTGSALRRIQRVVGRDLDVEVIQSQEPSPLSPTDDPAFALLERTVTDVFPEAVPVPYVMYAATDSRHFTEICPRVYRFAPFRMSTEQRQSIHSYDEHLHVADLHDGVRWYRALLDGLDDGLVGIADGDGLGVTDAADGPAPA</sequence>
<dbReference type="Pfam" id="PF07687">
    <property type="entry name" value="M20_dimer"/>
    <property type="match status" value="1"/>
</dbReference>
<accession>A0A852XC40</accession>
<keyword evidence="4 7" id="KW-0378">Hydrolase</keyword>
<comment type="caution">
    <text evidence="7">The sequence shown here is derived from an EMBL/GenBank/DDBJ whole genome shotgun (WGS) entry which is preliminary data.</text>
</comment>
<keyword evidence="5" id="KW-0862">Zinc</keyword>
<dbReference type="SUPFAM" id="SSF55031">
    <property type="entry name" value="Bacterial exopeptidase dimerisation domain"/>
    <property type="match status" value="1"/>
</dbReference>
<dbReference type="InterPro" id="IPR011650">
    <property type="entry name" value="Peptidase_M20_dimer"/>
</dbReference>
<evidence type="ECO:0000313" key="7">
    <source>
        <dbReference type="EMBL" id="NYG38014.1"/>
    </source>
</evidence>
<dbReference type="InterPro" id="IPR002933">
    <property type="entry name" value="Peptidase_M20"/>
</dbReference>
<reference evidence="7 8" key="1">
    <citation type="submission" date="2020-07" db="EMBL/GenBank/DDBJ databases">
        <title>Sequencing the genomes of 1000 actinobacteria strains.</title>
        <authorList>
            <person name="Klenk H.-P."/>
        </authorList>
    </citation>
    <scope>NUCLEOTIDE SEQUENCE [LARGE SCALE GENOMIC DNA]</scope>
    <source>
        <strain evidence="7 8">DSM 24723</strain>
    </source>
</reference>
<dbReference type="PANTHER" id="PTHR45962:SF1">
    <property type="entry name" value="N-FATTY-ACYL-AMINO ACID SYNTHASE_HYDROLASE PM20D1"/>
    <property type="match status" value="1"/>
</dbReference>
<dbReference type="Pfam" id="PF01546">
    <property type="entry name" value="Peptidase_M20"/>
    <property type="match status" value="1"/>
</dbReference>
<dbReference type="Gene3D" id="3.40.630.10">
    <property type="entry name" value="Zn peptidases"/>
    <property type="match status" value="1"/>
</dbReference>
<dbReference type="Proteomes" id="UP000592181">
    <property type="component" value="Unassembled WGS sequence"/>
</dbReference>
<dbReference type="Gene3D" id="1.10.150.900">
    <property type="match status" value="1"/>
</dbReference>
<comment type="similarity">
    <text evidence="1">Belongs to the peptidase M20A family.</text>
</comment>
<evidence type="ECO:0000256" key="5">
    <source>
        <dbReference type="ARBA" id="ARBA00022833"/>
    </source>
</evidence>
<dbReference type="GO" id="GO:0004180">
    <property type="term" value="F:carboxypeptidase activity"/>
    <property type="evidence" value="ECO:0007669"/>
    <property type="project" value="UniProtKB-KW"/>
</dbReference>
<keyword evidence="3" id="KW-0479">Metal-binding</keyword>
<organism evidence="7 8">
    <name type="scientific">Janibacter alkaliphilus</name>
    <dbReference type="NCBI Taxonomy" id="1069963"/>
    <lineage>
        <taxon>Bacteria</taxon>
        <taxon>Bacillati</taxon>
        <taxon>Actinomycetota</taxon>
        <taxon>Actinomycetes</taxon>
        <taxon>Micrococcales</taxon>
        <taxon>Intrasporangiaceae</taxon>
        <taxon>Janibacter</taxon>
    </lineage>
</organism>
<evidence type="ECO:0000313" key="8">
    <source>
        <dbReference type="Proteomes" id="UP000592181"/>
    </source>
</evidence>
<feature type="domain" description="Peptidase M20 dimerisation" evidence="6">
    <location>
        <begin position="202"/>
        <end position="344"/>
    </location>
</feature>
<protein>
    <submittedName>
        <fullName evidence="7">Carboxypeptidase PM20D1</fullName>
        <ecNumber evidence="7">3.4.17.-</ecNumber>
    </submittedName>
</protein>
<dbReference type="GO" id="GO:0046872">
    <property type="term" value="F:metal ion binding"/>
    <property type="evidence" value="ECO:0007669"/>
    <property type="project" value="UniProtKB-KW"/>
</dbReference>
<dbReference type="GO" id="GO:0006508">
    <property type="term" value="P:proteolysis"/>
    <property type="evidence" value="ECO:0007669"/>
    <property type="project" value="UniProtKB-KW"/>
</dbReference>
<evidence type="ECO:0000259" key="6">
    <source>
        <dbReference type="Pfam" id="PF07687"/>
    </source>
</evidence>
<dbReference type="AlphaFoldDB" id="A0A852XC40"/>
<dbReference type="EC" id="3.4.17.-" evidence="7"/>
<evidence type="ECO:0000256" key="2">
    <source>
        <dbReference type="ARBA" id="ARBA00022670"/>
    </source>
</evidence>
<dbReference type="EMBL" id="JACBZX010000001">
    <property type="protein sequence ID" value="NYG38014.1"/>
    <property type="molecule type" value="Genomic_DNA"/>
</dbReference>
<gene>
    <name evidence="7" type="ORF">BJY28_002483</name>
</gene>
<dbReference type="SUPFAM" id="SSF53187">
    <property type="entry name" value="Zn-dependent exopeptidases"/>
    <property type="match status" value="1"/>
</dbReference>
<name>A0A852XC40_9MICO</name>
<dbReference type="InterPro" id="IPR047177">
    <property type="entry name" value="Pept_M20A"/>
</dbReference>
<evidence type="ECO:0000256" key="1">
    <source>
        <dbReference type="ARBA" id="ARBA00006247"/>
    </source>
</evidence>
<keyword evidence="7" id="KW-0121">Carboxypeptidase</keyword>
<keyword evidence="8" id="KW-1185">Reference proteome</keyword>
<evidence type="ECO:0000256" key="3">
    <source>
        <dbReference type="ARBA" id="ARBA00022723"/>
    </source>
</evidence>